<evidence type="ECO:0000256" key="9">
    <source>
        <dbReference type="SAM" id="Phobius"/>
    </source>
</evidence>
<proteinExistence type="inferred from homology"/>
<dbReference type="OrthoDB" id="1844152at2759"/>
<dbReference type="GO" id="GO:0016705">
    <property type="term" value="F:oxidoreductase activity, acting on paired donors, with incorporation or reduction of molecular oxygen"/>
    <property type="evidence" value="ECO:0007669"/>
    <property type="project" value="InterPro"/>
</dbReference>
<dbReference type="PANTHER" id="PTHR46206">
    <property type="entry name" value="CYTOCHROME P450"/>
    <property type="match status" value="1"/>
</dbReference>
<dbReference type="GeneID" id="70191820"/>
<evidence type="ECO:0000256" key="6">
    <source>
        <dbReference type="ARBA" id="ARBA00023033"/>
    </source>
</evidence>
<keyword evidence="6 8" id="KW-0503">Monooxygenase</keyword>
<accession>A0A9P8XWX5</accession>
<dbReference type="InterPro" id="IPR002403">
    <property type="entry name" value="Cyt_P450_E_grp-IV"/>
</dbReference>
<dbReference type="GO" id="GO:0005506">
    <property type="term" value="F:iron ion binding"/>
    <property type="evidence" value="ECO:0007669"/>
    <property type="project" value="InterPro"/>
</dbReference>
<reference evidence="10" key="1">
    <citation type="journal article" date="2021" name="Nat. Commun.">
        <title>Genetic determinants of endophytism in the Arabidopsis root mycobiome.</title>
        <authorList>
            <person name="Mesny F."/>
            <person name="Miyauchi S."/>
            <person name="Thiergart T."/>
            <person name="Pickel B."/>
            <person name="Atanasova L."/>
            <person name="Karlsson M."/>
            <person name="Huettel B."/>
            <person name="Barry K.W."/>
            <person name="Haridas S."/>
            <person name="Chen C."/>
            <person name="Bauer D."/>
            <person name="Andreopoulos W."/>
            <person name="Pangilinan J."/>
            <person name="LaButti K."/>
            <person name="Riley R."/>
            <person name="Lipzen A."/>
            <person name="Clum A."/>
            <person name="Drula E."/>
            <person name="Henrissat B."/>
            <person name="Kohler A."/>
            <person name="Grigoriev I.V."/>
            <person name="Martin F.M."/>
            <person name="Hacquard S."/>
        </authorList>
    </citation>
    <scope>NUCLEOTIDE SEQUENCE</scope>
    <source>
        <strain evidence="10">MPI-CAGE-CH-0230</strain>
    </source>
</reference>
<dbReference type="PROSITE" id="PS00086">
    <property type="entry name" value="CYTOCHROME_P450"/>
    <property type="match status" value="1"/>
</dbReference>
<feature type="binding site" description="axial binding residue" evidence="7">
    <location>
        <position position="444"/>
    </location>
    <ligand>
        <name>heme</name>
        <dbReference type="ChEBI" id="CHEBI:30413"/>
    </ligand>
    <ligandPart>
        <name>Fe</name>
        <dbReference type="ChEBI" id="CHEBI:18248"/>
    </ligandPart>
</feature>
<keyword evidence="3 7" id="KW-0479">Metal-binding</keyword>
<dbReference type="EMBL" id="JAGTJQ010000009">
    <property type="protein sequence ID" value="KAH7024317.1"/>
    <property type="molecule type" value="Genomic_DNA"/>
</dbReference>
<keyword evidence="11" id="KW-1185">Reference proteome</keyword>
<dbReference type="Gene3D" id="1.10.630.10">
    <property type="entry name" value="Cytochrome P450"/>
    <property type="match status" value="1"/>
</dbReference>
<dbReference type="RefSeq" id="XP_046007865.1">
    <property type="nucleotide sequence ID" value="XM_046162274.1"/>
</dbReference>
<dbReference type="InterPro" id="IPR001128">
    <property type="entry name" value="Cyt_P450"/>
</dbReference>
<keyword evidence="7 8" id="KW-0349">Heme</keyword>
<organism evidence="10 11">
    <name type="scientific">Microdochium trichocladiopsis</name>
    <dbReference type="NCBI Taxonomy" id="1682393"/>
    <lineage>
        <taxon>Eukaryota</taxon>
        <taxon>Fungi</taxon>
        <taxon>Dikarya</taxon>
        <taxon>Ascomycota</taxon>
        <taxon>Pezizomycotina</taxon>
        <taxon>Sordariomycetes</taxon>
        <taxon>Xylariomycetidae</taxon>
        <taxon>Xylariales</taxon>
        <taxon>Microdochiaceae</taxon>
        <taxon>Microdochium</taxon>
    </lineage>
</organism>
<comment type="similarity">
    <text evidence="2 8">Belongs to the cytochrome P450 family.</text>
</comment>
<evidence type="ECO:0000256" key="3">
    <source>
        <dbReference type="ARBA" id="ARBA00022723"/>
    </source>
</evidence>
<dbReference type="GO" id="GO:0004497">
    <property type="term" value="F:monooxygenase activity"/>
    <property type="evidence" value="ECO:0007669"/>
    <property type="project" value="UniProtKB-KW"/>
</dbReference>
<evidence type="ECO:0000313" key="10">
    <source>
        <dbReference type="EMBL" id="KAH7024317.1"/>
    </source>
</evidence>
<dbReference type="GO" id="GO:0020037">
    <property type="term" value="F:heme binding"/>
    <property type="evidence" value="ECO:0007669"/>
    <property type="project" value="InterPro"/>
</dbReference>
<dbReference type="CDD" id="cd11041">
    <property type="entry name" value="CYP503A1-like"/>
    <property type="match status" value="1"/>
</dbReference>
<evidence type="ECO:0000256" key="2">
    <source>
        <dbReference type="ARBA" id="ARBA00010617"/>
    </source>
</evidence>
<evidence type="ECO:0000256" key="8">
    <source>
        <dbReference type="RuleBase" id="RU000461"/>
    </source>
</evidence>
<sequence length="502" mass="57076">MDPKTLLTDKMQLIVPVGALLVGAMVIVPWLSPGSASTEFPLAGEELGTYEKRRNYYIRSAVQMHADAYKKVREVIVLPISYLEELRNLPDTVINHVEALNEAIQTHYTGLSTYNPLMNHVIRSDLTHNLPRINHLLSKEVAQTVPEYLGKSREWAPINVNENLLKMVAVISGHIFIGPELNRDERYLDASINYTVDLFKAAAELKTWHRLIRPIGRYFTPSVHQLQEQRRRAREFLVPVVQKRRALREAGEEAPDDMLQWMIAKADKFNVTDDGDIAETQLTLSLAAIHTTTLTATHVMYDLIGNCAEVIPEIRKEIATVMAENDNVMTAQALYQMKLLDSVMRESQRMNTTGPTRFQRRVKRDVTLSDGTLLPAGSTIAVPHTETLSDAAIYSEPHKFNPYRFYDIRAGKVQDPLNYTNKEQYQFISVSKENMGFGYGRHACPGRFFAANEIKLILARILLDYDIKMPDGVRGRYPNIVRVSSVMPDPTKEIMFKYVGEE</sequence>
<evidence type="ECO:0000256" key="7">
    <source>
        <dbReference type="PIRSR" id="PIRSR602403-1"/>
    </source>
</evidence>
<keyword evidence="9" id="KW-0472">Membrane</keyword>
<dbReference type="InterPro" id="IPR017972">
    <property type="entry name" value="Cyt_P450_CS"/>
</dbReference>
<keyword evidence="4 8" id="KW-0560">Oxidoreductase</keyword>
<dbReference type="SUPFAM" id="SSF48264">
    <property type="entry name" value="Cytochrome P450"/>
    <property type="match status" value="1"/>
</dbReference>
<evidence type="ECO:0000313" key="11">
    <source>
        <dbReference type="Proteomes" id="UP000756346"/>
    </source>
</evidence>
<keyword evidence="9" id="KW-1133">Transmembrane helix</keyword>
<keyword evidence="9" id="KW-0812">Transmembrane</keyword>
<evidence type="ECO:0000256" key="1">
    <source>
        <dbReference type="ARBA" id="ARBA00001971"/>
    </source>
</evidence>
<dbReference type="Pfam" id="PF00067">
    <property type="entry name" value="p450"/>
    <property type="match status" value="1"/>
</dbReference>
<evidence type="ECO:0000256" key="4">
    <source>
        <dbReference type="ARBA" id="ARBA00023002"/>
    </source>
</evidence>
<evidence type="ECO:0000256" key="5">
    <source>
        <dbReference type="ARBA" id="ARBA00023004"/>
    </source>
</evidence>
<comment type="caution">
    <text evidence="10">The sequence shown here is derived from an EMBL/GenBank/DDBJ whole genome shotgun (WGS) entry which is preliminary data.</text>
</comment>
<comment type="cofactor">
    <cofactor evidence="1 7">
        <name>heme</name>
        <dbReference type="ChEBI" id="CHEBI:30413"/>
    </cofactor>
</comment>
<dbReference type="AlphaFoldDB" id="A0A9P8XWX5"/>
<feature type="transmembrane region" description="Helical" evidence="9">
    <location>
        <begin position="12"/>
        <end position="31"/>
    </location>
</feature>
<name>A0A9P8XWX5_9PEZI</name>
<dbReference type="PRINTS" id="PR00465">
    <property type="entry name" value="EP450IV"/>
</dbReference>
<dbReference type="InterPro" id="IPR036396">
    <property type="entry name" value="Cyt_P450_sf"/>
</dbReference>
<dbReference type="PANTHER" id="PTHR46206:SF7">
    <property type="entry name" value="P450, PUTATIVE (EUROFUNG)-RELATED"/>
    <property type="match status" value="1"/>
</dbReference>
<keyword evidence="5 7" id="KW-0408">Iron</keyword>
<dbReference type="Proteomes" id="UP000756346">
    <property type="component" value="Unassembled WGS sequence"/>
</dbReference>
<gene>
    <name evidence="10" type="ORF">B0I36DRAFT_424371</name>
</gene>
<protein>
    <submittedName>
        <fullName evidence="10">Cytochrome P450</fullName>
    </submittedName>
</protein>